<dbReference type="RefSeq" id="WP_069679562.1">
    <property type="nucleotide sequence ID" value="NZ_CP017253.2"/>
</dbReference>
<accession>A0A1D7XJA0</accession>
<gene>
    <name evidence="2" type="ORF">BGI42_06525</name>
</gene>
<proteinExistence type="predicted"/>
<dbReference type="PANTHER" id="PTHR41786">
    <property type="entry name" value="MOTILITY ACCESSORY FACTOR MAF"/>
    <property type="match status" value="1"/>
</dbReference>
<evidence type="ECO:0000313" key="2">
    <source>
        <dbReference type="EMBL" id="AOR23411.1"/>
    </source>
</evidence>
<dbReference type="InterPro" id="IPR002826">
    <property type="entry name" value="MptE-like"/>
</dbReference>
<dbReference type="KEGG" id="ctae:BGI42_06525"/>
<dbReference type="Pfam" id="PF01973">
    <property type="entry name" value="MptE-like"/>
    <property type="match status" value="1"/>
</dbReference>
<evidence type="ECO:0000259" key="1">
    <source>
        <dbReference type="Pfam" id="PF01973"/>
    </source>
</evidence>
<evidence type="ECO:0000313" key="3">
    <source>
        <dbReference type="Proteomes" id="UP000094652"/>
    </source>
</evidence>
<protein>
    <submittedName>
        <fullName evidence="2">DUF115 domain-containing protein</fullName>
    </submittedName>
</protein>
<keyword evidence="3" id="KW-1185">Reference proteome</keyword>
<sequence>MEKVKSLDGFYLYKIKKDNKNYYLANKKNYKKDIENLINNLDDLKFDSLVILFGLDTGEYLSKLEKVLCSNNKVIIFEPNEDVFNKNKNIILNDNIRVVLFDEENIGSIFATIIDGNNFDNLYVHAFGNYKEIYKEEYKKLLEAIDAKYFSVSGNITLAYRCKESFMRNSIQNLKVIKESSPLNSYIESNKDVPAIIVSAGPSLDKNIKDMVKNKDKAQKCFVIASNRTFTTLIKSGIKPDLIISIDPSDAMYDMMKESLNEDVPLLYYEYSNRYLVNEYKGEKIYMSNIFSKIIKEINKFEGLSQGGSVAHTCLAMANILGCNPIILVGQDLAYTYDKHHSDKATFDIVDNIITTNWANELVDDVFGNKVRTTTTLKVFKNTMENHIKQYKSERNVEFINASYGADIKGAPHEELSNILEKDIFKVKKKKLQPDKCIDLSPEKVISTIIDFVDTFIEKSEQGMEQCNILSEIKEDKSLVHIDGNDIDFQRFLFILDIVQTFESSLESFYLGGYFNKFLFSIKRESFLMLAKDYDQLTSNMRYQSKVFFNYFIRMNEMLLEAKKIIDDEVSKFK</sequence>
<dbReference type="STRING" id="394958.BGI42_06525"/>
<dbReference type="PANTHER" id="PTHR41786:SF1">
    <property type="entry name" value="6-HYDROXYMETHYLPTERIN DIPHOSPHOKINASE MPTE-LIKE DOMAIN-CONTAINING PROTEIN"/>
    <property type="match status" value="1"/>
</dbReference>
<reference evidence="3" key="1">
    <citation type="submission" date="2016-09" db="EMBL/GenBank/DDBJ databases">
        <title>Genomics of Clostridium taeniosporum, an organism which forms endospores with ribbon-like appendages.</title>
        <authorList>
            <person name="Walker J.R."/>
        </authorList>
    </citation>
    <scope>NUCLEOTIDE SEQUENCE [LARGE SCALE GENOMIC DNA]</scope>
    <source>
        <strain evidence="3">1/k</strain>
    </source>
</reference>
<organism evidence="2 3">
    <name type="scientific">Clostridium taeniosporum</name>
    <dbReference type="NCBI Taxonomy" id="394958"/>
    <lineage>
        <taxon>Bacteria</taxon>
        <taxon>Bacillati</taxon>
        <taxon>Bacillota</taxon>
        <taxon>Clostridia</taxon>
        <taxon>Eubacteriales</taxon>
        <taxon>Clostridiaceae</taxon>
        <taxon>Clostridium</taxon>
    </lineage>
</organism>
<dbReference type="EMBL" id="CP017253">
    <property type="protein sequence ID" value="AOR23411.1"/>
    <property type="molecule type" value="Genomic_DNA"/>
</dbReference>
<name>A0A1D7XJA0_9CLOT</name>
<dbReference type="Proteomes" id="UP000094652">
    <property type="component" value="Chromosome"/>
</dbReference>
<dbReference type="AlphaFoldDB" id="A0A1D7XJA0"/>
<dbReference type="OrthoDB" id="5291305at2"/>
<feature type="domain" description="6-hydroxymethylpterin diphosphokinase MptE-like" evidence="1">
    <location>
        <begin position="169"/>
        <end position="337"/>
    </location>
</feature>